<reference evidence="4 5" key="1">
    <citation type="journal article" date="2016" name="Nat. Commun.">
        <title>Thousands of microbial genomes shed light on interconnected biogeochemical processes in an aquifer system.</title>
        <authorList>
            <person name="Anantharaman K."/>
            <person name="Brown C.T."/>
            <person name="Hug L.A."/>
            <person name="Sharon I."/>
            <person name="Castelle C.J."/>
            <person name="Probst A.J."/>
            <person name="Thomas B.C."/>
            <person name="Singh A."/>
            <person name="Wilkins M.J."/>
            <person name="Karaoz U."/>
            <person name="Brodie E.L."/>
            <person name="Williams K.H."/>
            <person name="Hubbard S.S."/>
            <person name="Banfield J.F."/>
        </authorList>
    </citation>
    <scope>NUCLEOTIDE SEQUENCE [LARGE SCALE GENOMIC DNA]</scope>
</reference>
<dbReference type="PANTHER" id="PTHR11638:SF18">
    <property type="entry name" value="HEAT SHOCK PROTEIN 104"/>
    <property type="match status" value="1"/>
</dbReference>
<protein>
    <recommendedName>
        <fullName evidence="3">AAA+ ATPase domain-containing protein</fullName>
    </recommendedName>
</protein>
<dbReference type="InterPro" id="IPR027417">
    <property type="entry name" value="P-loop_NTPase"/>
</dbReference>
<evidence type="ECO:0000256" key="1">
    <source>
        <dbReference type="ARBA" id="ARBA00022741"/>
    </source>
</evidence>
<dbReference type="Proteomes" id="UP000178735">
    <property type="component" value="Unassembled WGS sequence"/>
</dbReference>
<sequence>MAEQIIPRWVKDIKRFINIKSQFILSGNIRDIYPFYNQEKVVPLQLKFYMMESLQTEGFRYFISYDPIDGFSLAQNVTPESEKEVAGFFYDNFGITFKDGYFACSIVKAFDYIKKMVEFKDSFIAVFVEFASRITISSSSLSVEEKDFFSSFLKLSYTAFPHISEKDRSPKFNPIFWICDKENDFPSWFYVNNPRIRQVNISRPDFMMRKPFITIVSKAIKGFNECDPGLKRELVNIFSEATEGMYNSDIMAITQLARREGLEFDKVAEAVRRYKIGVAEDPWARLDKQKIKNARAHIENRIKGQPQAITKALDVIKRSVTGLSGAAHSKNSGKPRGVLFLAGPTGTGKTELAKAVTELIFGDERAYIRFDMSEFAAEHSDQRLLGAPPGYVGYDAGGELTNAIREKPFSVVLFDEIEKAHSKILDKFLQILEDGRLTDGSGNTVYFSESIIIFTSNLGIYNQNGSGNKTLNVDPQMPFGEVEAKVREQIDKYFKLNLGRPEILNRIGDNIIVFDFIREKVASEIFDKII</sequence>
<dbReference type="EMBL" id="MGFH01000201">
    <property type="protein sequence ID" value="OGM02753.1"/>
    <property type="molecule type" value="Genomic_DNA"/>
</dbReference>
<dbReference type="GO" id="GO:0034605">
    <property type="term" value="P:cellular response to heat"/>
    <property type="evidence" value="ECO:0007669"/>
    <property type="project" value="TreeGrafter"/>
</dbReference>
<dbReference type="Gene3D" id="3.40.50.300">
    <property type="entry name" value="P-loop containing nucleotide triphosphate hydrolases"/>
    <property type="match status" value="1"/>
</dbReference>
<keyword evidence="1" id="KW-0547">Nucleotide-binding</keyword>
<evidence type="ECO:0000259" key="3">
    <source>
        <dbReference type="SMART" id="SM00382"/>
    </source>
</evidence>
<dbReference type="GO" id="GO:0005524">
    <property type="term" value="F:ATP binding"/>
    <property type="evidence" value="ECO:0007669"/>
    <property type="project" value="UniProtKB-KW"/>
</dbReference>
<dbReference type="AlphaFoldDB" id="A0A1F7WIV9"/>
<dbReference type="GO" id="GO:0005737">
    <property type="term" value="C:cytoplasm"/>
    <property type="evidence" value="ECO:0007669"/>
    <property type="project" value="TreeGrafter"/>
</dbReference>
<keyword evidence="2" id="KW-0067">ATP-binding</keyword>
<accession>A0A1F7WIV9</accession>
<dbReference type="InterPro" id="IPR003959">
    <property type="entry name" value="ATPase_AAA_core"/>
</dbReference>
<dbReference type="InterPro" id="IPR001270">
    <property type="entry name" value="ClpA/B"/>
</dbReference>
<gene>
    <name evidence="4" type="ORF">A2008_04040</name>
</gene>
<dbReference type="GO" id="GO:0016887">
    <property type="term" value="F:ATP hydrolysis activity"/>
    <property type="evidence" value="ECO:0007669"/>
    <property type="project" value="InterPro"/>
</dbReference>
<dbReference type="PRINTS" id="PR00300">
    <property type="entry name" value="CLPPROTEASEA"/>
</dbReference>
<dbReference type="PANTHER" id="PTHR11638">
    <property type="entry name" value="ATP-DEPENDENT CLP PROTEASE"/>
    <property type="match status" value="1"/>
</dbReference>
<dbReference type="CDD" id="cd19499">
    <property type="entry name" value="RecA-like_ClpB_Hsp104-like"/>
    <property type="match status" value="1"/>
</dbReference>
<evidence type="ECO:0000313" key="5">
    <source>
        <dbReference type="Proteomes" id="UP000178735"/>
    </source>
</evidence>
<comment type="caution">
    <text evidence="4">The sequence shown here is derived from an EMBL/GenBank/DDBJ whole genome shotgun (WGS) entry which is preliminary data.</text>
</comment>
<organism evidence="4 5">
    <name type="scientific">Candidatus Wallbacteria bacterium GWC2_49_35</name>
    <dbReference type="NCBI Taxonomy" id="1817813"/>
    <lineage>
        <taxon>Bacteria</taxon>
        <taxon>Candidatus Walliibacteriota</taxon>
    </lineage>
</organism>
<dbReference type="Pfam" id="PF07724">
    <property type="entry name" value="AAA_2"/>
    <property type="match status" value="1"/>
</dbReference>
<feature type="domain" description="AAA+ ATPase" evidence="3">
    <location>
        <begin position="335"/>
        <end position="518"/>
    </location>
</feature>
<name>A0A1F7WIV9_9BACT</name>
<dbReference type="SUPFAM" id="SSF52540">
    <property type="entry name" value="P-loop containing nucleoside triphosphate hydrolases"/>
    <property type="match status" value="1"/>
</dbReference>
<dbReference type="SMART" id="SM00382">
    <property type="entry name" value="AAA"/>
    <property type="match status" value="1"/>
</dbReference>
<evidence type="ECO:0000256" key="2">
    <source>
        <dbReference type="ARBA" id="ARBA00022840"/>
    </source>
</evidence>
<dbReference type="STRING" id="1817813.A2008_04040"/>
<feature type="non-terminal residue" evidence="4">
    <location>
        <position position="530"/>
    </location>
</feature>
<dbReference type="InterPro" id="IPR050130">
    <property type="entry name" value="ClpA_ClpB"/>
</dbReference>
<proteinExistence type="predicted"/>
<evidence type="ECO:0000313" key="4">
    <source>
        <dbReference type="EMBL" id="OGM02753.1"/>
    </source>
</evidence>
<dbReference type="InterPro" id="IPR003593">
    <property type="entry name" value="AAA+_ATPase"/>
</dbReference>